<dbReference type="SUPFAM" id="SSF116842">
    <property type="entry name" value="XseB-like"/>
    <property type="match status" value="1"/>
</dbReference>
<comment type="similarity">
    <text evidence="1 6">Belongs to the XseB family.</text>
</comment>
<gene>
    <name evidence="6" type="primary">xseB</name>
    <name evidence="8" type="ORF">ACFPP7_11545</name>
</gene>
<keyword evidence="5 6" id="KW-0269">Exonuclease</keyword>
<dbReference type="NCBIfam" id="NF002141">
    <property type="entry name" value="PRK00977.1-5"/>
    <property type="match status" value="1"/>
</dbReference>
<organism evidence="8 9">
    <name type="scientific">Polaromonas jejuensis</name>
    <dbReference type="NCBI Taxonomy" id="457502"/>
    <lineage>
        <taxon>Bacteria</taxon>
        <taxon>Pseudomonadati</taxon>
        <taxon>Pseudomonadota</taxon>
        <taxon>Betaproteobacteria</taxon>
        <taxon>Burkholderiales</taxon>
        <taxon>Comamonadaceae</taxon>
        <taxon>Polaromonas</taxon>
    </lineage>
</organism>
<evidence type="ECO:0000256" key="3">
    <source>
        <dbReference type="ARBA" id="ARBA00022722"/>
    </source>
</evidence>
<keyword evidence="9" id="KW-1185">Reference proteome</keyword>
<evidence type="ECO:0000256" key="2">
    <source>
        <dbReference type="ARBA" id="ARBA00022490"/>
    </source>
</evidence>
<comment type="subunit">
    <text evidence="6">Heterooligomer composed of large and small subunits.</text>
</comment>
<dbReference type="PANTHER" id="PTHR34137">
    <property type="entry name" value="EXODEOXYRIBONUCLEASE 7 SMALL SUBUNIT"/>
    <property type="match status" value="1"/>
</dbReference>
<dbReference type="InterPro" id="IPR037004">
    <property type="entry name" value="Exonuc_VII_ssu_sf"/>
</dbReference>
<dbReference type="NCBIfam" id="TIGR01280">
    <property type="entry name" value="xseB"/>
    <property type="match status" value="1"/>
</dbReference>
<evidence type="ECO:0000256" key="6">
    <source>
        <dbReference type="HAMAP-Rule" id="MF_00337"/>
    </source>
</evidence>
<keyword evidence="3 6" id="KW-0540">Nuclease</keyword>
<dbReference type="InterPro" id="IPR003761">
    <property type="entry name" value="Exonuc_VII_S"/>
</dbReference>
<dbReference type="Pfam" id="PF02609">
    <property type="entry name" value="Exonuc_VII_S"/>
    <property type="match status" value="1"/>
</dbReference>
<feature type="region of interest" description="Disordered" evidence="7">
    <location>
        <begin position="1"/>
        <end position="25"/>
    </location>
</feature>
<dbReference type="RefSeq" id="WP_068836189.1">
    <property type="nucleotide sequence ID" value="NZ_JBHSMX010000018.1"/>
</dbReference>
<keyword evidence="4 6" id="KW-0378">Hydrolase</keyword>
<comment type="caution">
    <text evidence="8">The sequence shown here is derived from an EMBL/GenBank/DDBJ whole genome shotgun (WGS) entry which is preliminary data.</text>
</comment>
<comment type="subcellular location">
    <subcellularLocation>
        <location evidence="6">Cytoplasm</location>
    </subcellularLocation>
</comment>
<name>A0ABW0QAF8_9BURK</name>
<dbReference type="PANTHER" id="PTHR34137:SF1">
    <property type="entry name" value="EXODEOXYRIBONUCLEASE 7 SMALL SUBUNIT"/>
    <property type="match status" value="1"/>
</dbReference>
<reference evidence="9" key="1">
    <citation type="journal article" date="2019" name="Int. J. Syst. Evol. Microbiol.">
        <title>The Global Catalogue of Microorganisms (GCM) 10K type strain sequencing project: providing services to taxonomists for standard genome sequencing and annotation.</title>
        <authorList>
            <consortium name="The Broad Institute Genomics Platform"/>
            <consortium name="The Broad Institute Genome Sequencing Center for Infectious Disease"/>
            <person name="Wu L."/>
            <person name="Ma J."/>
        </authorList>
    </citation>
    <scope>NUCLEOTIDE SEQUENCE [LARGE SCALE GENOMIC DNA]</scope>
    <source>
        <strain evidence="9">CGMCC 4.7277</strain>
    </source>
</reference>
<protein>
    <recommendedName>
        <fullName evidence="6">Exodeoxyribonuclease 7 small subunit</fullName>
        <ecNumber evidence="6">3.1.11.6</ecNumber>
    </recommendedName>
    <alternativeName>
        <fullName evidence="6">Exodeoxyribonuclease VII small subunit</fullName>
        <shortName evidence="6">Exonuclease VII small subunit</shortName>
    </alternativeName>
</protein>
<keyword evidence="2 6" id="KW-0963">Cytoplasm</keyword>
<dbReference type="GO" id="GO:0008855">
    <property type="term" value="F:exodeoxyribonuclease VII activity"/>
    <property type="evidence" value="ECO:0007669"/>
    <property type="project" value="UniProtKB-EC"/>
</dbReference>
<dbReference type="Proteomes" id="UP001596084">
    <property type="component" value="Unassembled WGS sequence"/>
</dbReference>
<evidence type="ECO:0000256" key="5">
    <source>
        <dbReference type="ARBA" id="ARBA00022839"/>
    </source>
</evidence>
<evidence type="ECO:0000313" key="9">
    <source>
        <dbReference type="Proteomes" id="UP001596084"/>
    </source>
</evidence>
<evidence type="ECO:0000256" key="7">
    <source>
        <dbReference type="SAM" id="MobiDB-lite"/>
    </source>
</evidence>
<comment type="function">
    <text evidence="6">Bidirectionally degrades single-stranded DNA into large acid-insoluble oligonucleotides, which are then degraded further into small acid-soluble oligonucleotides.</text>
</comment>
<evidence type="ECO:0000313" key="8">
    <source>
        <dbReference type="EMBL" id="MFC5521546.1"/>
    </source>
</evidence>
<dbReference type="Gene3D" id="1.10.287.1040">
    <property type="entry name" value="Exonuclease VII, small subunit"/>
    <property type="match status" value="1"/>
</dbReference>
<dbReference type="EC" id="3.1.11.6" evidence="6"/>
<evidence type="ECO:0000256" key="1">
    <source>
        <dbReference type="ARBA" id="ARBA00009998"/>
    </source>
</evidence>
<sequence length="93" mass="9878">MAKSSSSTASSASPVSATSPASSPALPASYEAALQELEGLVSRLESGQLPLDQLLTGYQRGAQLLKFCRDKLEAVETQIKVLEGTELKPWVQE</sequence>
<dbReference type="EMBL" id="JBHSMX010000018">
    <property type="protein sequence ID" value="MFC5521546.1"/>
    <property type="molecule type" value="Genomic_DNA"/>
</dbReference>
<comment type="catalytic activity">
    <reaction evidence="6">
        <text>Exonucleolytic cleavage in either 5'- to 3'- or 3'- to 5'-direction to yield nucleoside 5'-phosphates.</text>
        <dbReference type="EC" id="3.1.11.6"/>
    </reaction>
</comment>
<proteinExistence type="inferred from homology"/>
<dbReference type="HAMAP" id="MF_00337">
    <property type="entry name" value="Exonuc_7_S"/>
    <property type="match status" value="1"/>
</dbReference>
<evidence type="ECO:0000256" key="4">
    <source>
        <dbReference type="ARBA" id="ARBA00022801"/>
    </source>
</evidence>
<accession>A0ABW0QAF8</accession>